<dbReference type="Gene3D" id="3.40.1620.10">
    <property type="entry name" value="YefM-like domain"/>
    <property type="match status" value="1"/>
</dbReference>
<dbReference type="Proteomes" id="UP000005413">
    <property type="component" value="Unassembled WGS sequence"/>
</dbReference>
<accession>G5JF62</accession>
<dbReference type="Pfam" id="PF02604">
    <property type="entry name" value="PhdYeFM_antitox"/>
    <property type="match status" value="1"/>
</dbReference>
<dbReference type="NCBIfam" id="TIGR01552">
    <property type="entry name" value="phd_fam"/>
    <property type="match status" value="1"/>
</dbReference>
<dbReference type="SUPFAM" id="SSF143120">
    <property type="entry name" value="YefM-like"/>
    <property type="match status" value="1"/>
</dbReference>
<evidence type="ECO:0000313" key="4">
    <source>
        <dbReference type="Proteomes" id="UP000005413"/>
    </source>
</evidence>
<dbReference type="PANTHER" id="PTHR33713">
    <property type="entry name" value="ANTITOXIN YAFN-RELATED"/>
    <property type="match status" value="1"/>
</dbReference>
<dbReference type="RefSeq" id="WP_002461592.1">
    <property type="nucleotide sequence ID" value="NZ_AEUN01000011.1"/>
</dbReference>
<dbReference type="PATRIC" id="fig|911238.3.peg.51"/>
<sequence length="84" mass="9407">MTVITYSNARKNFRQLIDNVNDNAEAITITTNDRNAVLLSEADYNSIMETLYLQQSPANAKHLAQSIADLERGNSVKVDVESYD</sequence>
<comment type="caution">
    <text evidence="3">The sequence shown here is derived from an EMBL/GenBank/DDBJ whole genome shotgun (WGS) entry which is preliminary data.</text>
</comment>
<comment type="similarity">
    <text evidence="1 2">Belongs to the phD/YefM antitoxin family.</text>
</comment>
<protein>
    <recommendedName>
        <fullName evidence="2">Antitoxin</fullName>
    </recommendedName>
</protein>
<dbReference type="Gene3D" id="6.10.250.330">
    <property type="match status" value="1"/>
</dbReference>
<keyword evidence="4" id="KW-1185">Reference proteome</keyword>
<dbReference type="PANTHER" id="PTHR33713:SF6">
    <property type="entry name" value="ANTITOXIN YEFM"/>
    <property type="match status" value="1"/>
</dbReference>
<organism evidence="3 4">
    <name type="scientific">Staphylococcus simiae CCM 7213 = CCUG 51256</name>
    <dbReference type="NCBI Taxonomy" id="911238"/>
    <lineage>
        <taxon>Bacteria</taxon>
        <taxon>Bacillati</taxon>
        <taxon>Bacillota</taxon>
        <taxon>Bacilli</taxon>
        <taxon>Bacillales</taxon>
        <taxon>Staphylococcaceae</taxon>
        <taxon>Staphylococcus</taxon>
    </lineage>
</organism>
<dbReference type="AlphaFoldDB" id="G5JF62"/>
<name>G5JF62_9STAP</name>
<evidence type="ECO:0000313" key="3">
    <source>
        <dbReference type="EMBL" id="EHJ09154.1"/>
    </source>
</evidence>
<dbReference type="OrthoDB" id="9802003at2"/>
<gene>
    <name evidence="3" type="ORF">SS7213T_00269</name>
</gene>
<evidence type="ECO:0000256" key="1">
    <source>
        <dbReference type="ARBA" id="ARBA00009981"/>
    </source>
</evidence>
<reference evidence="3 4" key="1">
    <citation type="journal article" date="2012" name="BMC Genomics">
        <title>Comparative genomic analysis of the genus Staphylococcus including Staphylococcus aureus and its newly described sister species Staphylococcus simiae.</title>
        <authorList>
            <person name="Suzuki H."/>
            <person name="Lefebure T."/>
            <person name="Pavinski Bitar P."/>
            <person name="Stanhope M.J."/>
        </authorList>
    </citation>
    <scope>NUCLEOTIDE SEQUENCE [LARGE SCALE GENOMIC DNA]</scope>
    <source>
        <strain evidence="3 4">CCM 7213</strain>
    </source>
</reference>
<proteinExistence type="inferred from homology"/>
<dbReference type="InterPro" id="IPR051405">
    <property type="entry name" value="phD/YefM_antitoxin"/>
</dbReference>
<evidence type="ECO:0000256" key="2">
    <source>
        <dbReference type="RuleBase" id="RU362080"/>
    </source>
</evidence>
<dbReference type="InterPro" id="IPR006442">
    <property type="entry name" value="Antitoxin_Phd/YefM"/>
</dbReference>
<comment type="function">
    <text evidence="2">Antitoxin component of a type II toxin-antitoxin (TA) system.</text>
</comment>
<dbReference type="InterPro" id="IPR036165">
    <property type="entry name" value="YefM-like_sf"/>
</dbReference>
<dbReference type="EMBL" id="AEUN01000011">
    <property type="protein sequence ID" value="EHJ09154.1"/>
    <property type="molecule type" value="Genomic_DNA"/>
</dbReference>